<protein>
    <submittedName>
        <fullName evidence="7">ADP-specific phosphofructokinase</fullName>
    </submittedName>
</protein>
<dbReference type="GO" id="GO:0016773">
    <property type="term" value="F:phosphotransferase activity, alcohol group as acceptor"/>
    <property type="evidence" value="ECO:0007669"/>
    <property type="project" value="InterPro"/>
</dbReference>
<dbReference type="PANTHER" id="PTHR21208:SF1">
    <property type="entry name" value="ADP-DEPENDENT GLUCOKINASE"/>
    <property type="match status" value="1"/>
</dbReference>
<evidence type="ECO:0000256" key="1">
    <source>
        <dbReference type="ARBA" id="ARBA00022490"/>
    </source>
</evidence>
<keyword evidence="3" id="KW-0479">Metal-binding</keyword>
<dbReference type="EMBL" id="GDID01005610">
    <property type="protein sequence ID" value="JAP90996.1"/>
    <property type="molecule type" value="Transcribed_RNA"/>
</dbReference>
<dbReference type="GO" id="GO:0016301">
    <property type="term" value="F:kinase activity"/>
    <property type="evidence" value="ECO:0007669"/>
    <property type="project" value="UniProtKB-KW"/>
</dbReference>
<evidence type="ECO:0000313" key="7">
    <source>
        <dbReference type="EMBL" id="JAP90996.1"/>
    </source>
</evidence>
<keyword evidence="2" id="KW-0808">Transferase</keyword>
<proteinExistence type="predicted"/>
<evidence type="ECO:0000256" key="2">
    <source>
        <dbReference type="ARBA" id="ARBA00022679"/>
    </source>
</evidence>
<dbReference type="PROSITE" id="PS51255">
    <property type="entry name" value="ADPK"/>
    <property type="match status" value="1"/>
</dbReference>
<dbReference type="GO" id="GO:0046872">
    <property type="term" value="F:metal ion binding"/>
    <property type="evidence" value="ECO:0007669"/>
    <property type="project" value="UniProtKB-KW"/>
</dbReference>
<organism evidence="7">
    <name type="scientific">Trepomonas sp. PC1</name>
    <dbReference type="NCBI Taxonomy" id="1076344"/>
    <lineage>
        <taxon>Eukaryota</taxon>
        <taxon>Metamonada</taxon>
        <taxon>Diplomonadida</taxon>
        <taxon>Hexamitidae</taxon>
        <taxon>Hexamitinae</taxon>
        <taxon>Trepomonas</taxon>
    </lineage>
</organism>
<sequence length="382" mass="43587">HCFMGWNINIDAIIHLQNAEDVQKCYDTLLQVHPETAKLFMETIPKGVAHEALVPPTVTKALCDHFESEFVIAGQEGFFLRNVLNAFPELIPVCHLPNRSEMLVQMLQKLSQKIQVFGQEGLDSIQNVKPSAEAPPVHAVVEYNAGLTFKTEHGEVTTPRNNRFIFTFDETNSQLKLDEYFLKNYQSIVNKNWLFLLSGYHLLTEDVITNEFIKLHEDLLANIQKLCGHLHFELAFTNVERARLMILNQLLKSCQSVGLNEVELEMFAKEDGIEVPEETTRLNLFTSKIQIPVMLFHTLGKYIAINNSKQKYDFVKGFKKAEEVVLETRKTETSQKFTVQYKEEAHLLKEWETYSPQLLKPISSSVGLGDTISSSIVVGMLQ</sequence>
<keyword evidence="6" id="KW-0324">Glycolysis</keyword>
<dbReference type="Pfam" id="PF04587">
    <property type="entry name" value="ADP_PFK_GK"/>
    <property type="match status" value="1"/>
</dbReference>
<accession>A0A146K5V0</accession>
<dbReference type="InterPro" id="IPR007666">
    <property type="entry name" value="ADP_PFK/GK"/>
</dbReference>
<dbReference type="Gene3D" id="3.40.1190.20">
    <property type="match status" value="1"/>
</dbReference>
<dbReference type="PANTHER" id="PTHR21208">
    <property type="entry name" value="ADP-DEPENDENT GLUCOKINASE"/>
    <property type="match status" value="1"/>
</dbReference>
<reference evidence="7" key="1">
    <citation type="submission" date="2015-07" db="EMBL/GenBank/DDBJ databases">
        <title>Adaptation to a free-living lifestyle via gene acquisitions in the diplomonad Trepomonas sp. PC1.</title>
        <authorList>
            <person name="Xu F."/>
            <person name="Jerlstrom-Hultqvist J."/>
            <person name="Kolisko M."/>
            <person name="Simpson A.G.B."/>
            <person name="Roger A.J."/>
            <person name="Svard S.G."/>
            <person name="Andersson J.O."/>
        </authorList>
    </citation>
    <scope>NUCLEOTIDE SEQUENCE</scope>
    <source>
        <strain evidence="7">PC1</strain>
    </source>
</reference>
<feature type="non-terminal residue" evidence="7">
    <location>
        <position position="1"/>
    </location>
</feature>
<gene>
    <name evidence="7" type="ORF">TPC1_17522</name>
</gene>
<evidence type="ECO:0000256" key="6">
    <source>
        <dbReference type="ARBA" id="ARBA00023152"/>
    </source>
</evidence>
<keyword evidence="4 7" id="KW-0418">Kinase</keyword>
<evidence type="ECO:0000256" key="5">
    <source>
        <dbReference type="ARBA" id="ARBA00022842"/>
    </source>
</evidence>
<name>A0A146K5V0_9EUKA</name>
<evidence type="ECO:0000256" key="3">
    <source>
        <dbReference type="ARBA" id="ARBA00022723"/>
    </source>
</evidence>
<keyword evidence="1" id="KW-0963">Cytoplasm</keyword>
<dbReference type="SUPFAM" id="SSF53613">
    <property type="entry name" value="Ribokinase-like"/>
    <property type="match status" value="1"/>
</dbReference>
<dbReference type="GO" id="GO:0006096">
    <property type="term" value="P:glycolytic process"/>
    <property type="evidence" value="ECO:0007669"/>
    <property type="project" value="UniProtKB-KW"/>
</dbReference>
<dbReference type="InterPro" id="IPR029056">
    <property type="entry name" value="Ribokinase-like"/>
</dbReference>
<keyword evidence="5" id="KW-0460">Magnesium</keyword>
<evidence type="ECO:0000256" key="4">
    <source>
        <dbReference type="ARBA" id="ARBA00022777"/>
    </source>
</evidence>
<dbReference type="AlphaFoldDB" id="A0A146K5V0"/>